<evidence type="ECO:0000256" key="2">
    <source>
        <dbReference type="ARBA" id="ARBA00012180"/>
    </source>
</evidence>
<organism evidence="9 10">
    <name type="scientific">Ranitomeya imitator</name>
    <name type="common">mimic poison frog</name>
    <dbReference type="NCBI Taxonomy" id="111125"/>
    <lineage>
        <taxon>Eukaryota</taxon>
        <taxon>Metazoa</taxon>
        <taxon>Chordata</taxon>
        <taxon>Craniata</taxon>
        <taxon>Vertebrata</taxon>
        <taxon>Euteleostomi</taxon>
        <taxon>Amphibia</taxon>
        <taxon>Batrachia</taxon>
        <taxon>Anura</taxon>
        <taxon>Neobatrachia</taxon>
        <taxon>Hyloidea</taxon>
        <taxon>Dendrobatidae</taxon>
        <taxon>Dendrobatinae</taxon>
        <taxon>Ranitomeya</taxon>
    </lineage>
</organism>
<feature type="region of interest" description="Disordered" evidence="6">
    <location>
        <begin position="804"/>
        <end position="828"/>
    </location>
</feature>
<dbReference type="InterPro" id="IPR052055">
    <property type="entry name" value="Hepadnavirus_pol/RT"/>
</dbReference>
<comment type="caution">
    <text evidence="9">The sequence shown here is derived from an EMBL/GenBank/DDBJ whole genome shotgun (WGS) entry which is preliminary data.</text>
</comment>
<feature type="domain" description="Reverse transcriptase" evidence="7">
    <location>
        <begin position="508"/>
        <end position="694"/>
    </location>
</feature>
<dbReference type="Pfam" id="PF13771">
    <property type="entry name" value="zf-HC5HC2H"/>
    <property type="match status" value="1"/>
</dbReference>
<dbReference type="PANTHER" id="PTHR33050:SF7">
    <property type="entry name" value="RIBONUCLEASE H"/>
    <property type="match status" value="1"/>
</dbReference>
<keyword evidence="10" id="KW-1185">Reference proteome</keyword>
<keyword evidence="4" id="KW-0863">Zinc-finger</keyword>
<dbReference type="EC" id="3.1.26.4" evidence="2"/>
<dbReference type="InterPro" id="IPR002156">
    <property type="entry name" value="RNaseH_domain"/>
</dbReference>
<feature type="region of interest" description="Disordered" evidence="6">
    <location>
        <begin position="742"/>
        <end position="787"/>
    </location>
</feature>
<evidence type="ECO:0000256" key="1">
    <source>
        <dbReference type="ARBA" id="ARBA00010879"/>
    </source>
</evidence>
<evidence type="ECO:0000256" key="4">
    <source>
        <dbReference type="ARBA" id="ARBA00022771"/>
    </source>
</evidence>
<feature type="domain" description="PHD-type" evidence="8">
    <location>
        <begin position="948"/>
        <end position="1065"/>
    </location>
</feature>
<dbReference type="InterPro" id="IPR036397">
    <property type="entry name" value="RNaseH_sf"/>
</dbReference>
<dbReference type="InterPro" id="IPR043502">
    <property type="entry name" value="DNA/RNA_pol_sf"/>
</dbReference>
<evidence type="ECO:0000259" key="7">
    <source>
        <dbReference type="PROSITE" id="PS50878"/>
    </source>
</evidence>
<dbReference type="CDD" id="cd15669">
    <property type="entry name" value="ePHD_PHF7_G2E3_like"/>
    <property type="match status" value="1"/>
</dbReference>
<dbReference type="Proteomes" id="UP001176940">
    <property type="component" value="Unassembled WGS sequence"/>
</dbReference>
<evidence type="ECO:0000256" key="6">
    <source>
        <dbReference type="SAM" id="MobiDB-lite"/>
    </source>
</evidence>
<accession>A0ABN9MJP6</accession>
<dbReference type="PROSITE" id="PS50878">
    <property type="entry name" value="RT_POL"/>
    <property type="match status" value="1"/>
</dbReference>
<evidence type="ECO:0000256" key="3">
    <source>
        <dbReference type="ARBA" id="ARBA00022723"/>
    </source>
</evidence>
<dbReference type="InterPro" id="IPR043128">
    <property type="entry name" value="Rev_trsase/Diguanyl_cyclase"/>
</dbReference>
<dbReference type="EMBL" id="CAUEEQ010077980">
    <property type="protein sequence ID" value="CAJ0967008.1"/>
    <property type="molecule type" value="Genomic_DNA"/>
</dbReference>
<dbReference type="Pfam" id="PF00078">
    <property type="entry name" value="RVT_1"/>
    <property type="match status" value="1"/>
</dbReference>
<dbReference type="Gene3D" id="3.30.40.10">
    <property type="entry name" value="Zinc/RING finger domain, C3HC4 (zinc finger)"/>
    <property type="match status" value="1"/>
</dbReference>
<evidence type="ECO:0000313" key="9">
    <source>
        <dbReference type="EMBL" id="CAJ0967008.1"/>
    </source>
</evidence>
<keyword evidence="5" id="KW-0862">Zinc</keyword>
<name>A0ABN9MJP6_9NEOB</name>
<dbReference type="Gene3D" id="3.30.70.270">
    <property type="match status" value="1"/>
</dbReference>
<feature type="region of interest" description="Disordered" evidence="6">
    <location>
        <begin position="94"/>
        <end position="119"/>
    </location>
</feature>
<feature type="compositionally biased region" description="Basic and acidic residues" evidence="6">
    <location>
        <begin position="775"/>
        <end position="787"/>
    </location>
</feature>
<dbReference type="Gene3D" id="3.10.10.10">
    <property type="entry name" value="HIV Type 1 Reverse Transcriptase, subunit A, domain 1"/>
    <property type="match status" value="1"/>
</dbReference>
<dbReference type="InterPro" id="IPR013083">
    <property type="entry name" value="Znf_RING/FYVE/PHD"/>
</dbReference>
<feature type="compositionally biased region" description="Polar residues" evidence="6">
    <location>
        <begin position="704"/>
        <end position="719"/>
    </location>
</feature>
<dbReference type="PROSITE" id="PS51805">
    <property type="entry name" value="EPHD"/>
    <property type="match status" value="1"/>
</dbReference>
<reference evidence="9" key="1">
    <citation type="submission" date="2023-07" db="EMBL/GenBank/DDBJ databases">
        <authorList>
            <person name="Stuckert A."/>
        </authorList>
    </citation>
    <scope>NUCLEOTIDE SEQUENCE</scope>
</reference>
<feature type="region of interest" description="Disordered" evidence="6">
    <location>
        <begin position="704"/>
        <end position="729"/>
    </location>
</feature>
<evidence type="ECO:0000256" key="5">
    <source>
        <dbReference type="ARBA" id="ARBA00022833"/>
    </source>
</evidence>
<dbReference type="Gene3D" id="3.30.420.10">
    <property type="entry name" value="Ribonuclease H-like superfamily/Ribonuclease H"/>
    <property type="match status" value="1"/>
</dbReference>
<gene>
    <name evidence="9" type="ORF">RIMI_LOCUS21885047</name>
</gene>
<dbReference type="InterPro" id="IPR000477">
    <property type="entry name" value="RT_dom"/>
</dbReference>
<keyword evidence="3" id="KW-0479">Metal-binding</keyword>
<evidence type="ECO:0000259" key="8">
    <source>
        <dbReference type="PROSITE" id="PS51805"/>
    </source>
</evidence>
<sequence>MKVPKVDAAVASTSKAGALPLEDVGLLKDPSDRKADMYLKKVWESTAGAFKPAISSTCTARSVMVWISQLEEQLKSKVPRDKMLNFLSQIREGGIPSGDASNTEDLTTTETGNQQTRKRKVRTLMPHHLPQEEEEIIASKDLPVGGRCYMTVLDLKDAYYHLPIHQDHQQFLRMAVRLNDQDLGWIVNMEKSRLEPSTTQTFLGILLNSEEQQCFLPEDKKQRIVHKVSTVTRKPDLTLRDAMSLLGSQTSCIPAVQWAQFHTRVLQAQVLDAERSLQGQLGGRLRLSTATLHSLRWWLNRRHLEKGVRWSVVPDNTVTTDASPIGWGAHIGDVWTQGQWSLLEAQESSNWKELTAVKKALLRLLPSLQDSHVRVQTDNTTVVAYLNHQGSTRSRSLMNTATDILKVAEAHFCSLSAVHIRGELNAEADYLSCHSLRQGEWVLNRRVFNQIVDLWGLPVIDLFATRENRQTRKFASLQTFVLTPRRKLPEEQLALETEVLGLVLKKVLVEVPREEKGEGFYSPLFLIRKPDGSLRTIVNLRKLNRSVINYSFKMESVSSAIKMLFPDCFMAAIDLKDAYYHVPIHRDYQKFLRVAVFVQGQLKHYQYAALPFGLSIAPRIFTKLMSEVMSFLRSRNIVIVPYLDDFLVIGRSVDHCLAQIEEVTTTLAVLGWEINVAKSRLTPEKVQSFLGLVLDSTRQLSPAGEQNIQNTKSCGNGDTSACDDTKKGDVPAREGGEVLLVRPEGEPGCSRCPPNTVGIQPRLRVSTNSINSGSGKEDQDGASKSDSDCSILAEETIVFYPKANVGNRSMDPTGGSGPAYPGSSMPLSSEGLPSGSLEFERTLLSRQGFSSGLISTLLRSRKPIISRIYGRTWKRFLEFLGQPLSDEAPVGAILEFLQAGLQLGLATNTLKVQVSALGALYHCNLASNKSPKAKSVRRSTLSPSATNSLPCILCGRRDDCTEKYGEKKTYVEHKLTLHYYCLLLSSGIWQRGEEDEGIYGFLIDDIKREVNRARKLKCHVCKRNGASIGCVFPRCKRGYHFPCGIEKQCIFQFMDTFRSYCWEHRPVQKALSRQSNGSSPCTICLENVDHVPSYHVIRGPCCKTSWYHRDCLQHQALSAGLFFFRCTVCNNKEKFQKEMLCMGIHIPERYGINLQSDGLLNLPDARNERPALWVSFLSSAALLNLETLLQLLHPVKPSPDPRWPRIRVLQGGEVASQSLLKAGTVKQPALLSDR</sequence>
<dbReference type="InterPro" id="IPR042013">
    <property type="entry name" value="PHF7/G2E3_ePHD"/>
</dbReference>
<dbReference type="CDD" id="cd03714">
    <property type="entry name" value="RT_DIRS1"/>
    <property type="match status" value="1"/>
</dbReference>
<feature type="compositionally biased region" description="Polar residues" evidence="6">
    <location>
        <begin position="765"/>
        <end position="774"/>
    </location>
</feature>
<dbReference type="Gene3D" id="1.10.287.3160">
    <property type="match status" value="1"/>
</dbReference>
<dbReference type="SUPFAM" id="SSF56672">
    <property type="entry name" value="DNA/RNA polymerases"/>
    <property type="match status" value="2"/>
</dbReference>
<comment type="similarity">
    <text evidence="1">Belongs to the beta type-B retroviral polymerase family. HERV class-II K(HML-2) pol subfamily.</text>
</comment>
<feature type="compositionally biased region" description="Polar residues" evidence="6">
    <location>
        <begin position="99"/>
        <end position="115"/>
    </location>
</feature>
<dbReference type="InterPro" id="IPR034732">
    <property type="entry name" value="EPHD"/>
</dbReference>
<dbReference type="PANTHER" id="PTHR33050">
    <property type="entry name" value="REVERSE TRANSCRIPTASE DOMAIN-CONTAINING PROTEIN"/>
    <property type="match status" value="1"/>
</dbReference>
<dbReference type="CDD" id="cd09275">
    <property type="entry name" value="RNase_HI_RT_DIRS1"/>
    <property type="match status" value="1"/>
</dbReference>
<evidence type="ECO:0000313" key="10">
    <source>
        <dbReference type="Proteomes" id="UP001176940"/>
    </source>
</evidence>
<proteinExistence type="inferred from homology"/>
<protein>
    <recommendedName>
        <fullName evidence="2">ribonuclease H</fullName>
        <ecNumber evidence="2">3.1.26.4</ecNumber>
    </recommendedName>
</protein>
<dbReference type="Pfam" id="PF13456">
    <property type="entry name" value="RVT_3"/>
    <property type="match status" value="1"/>
</dbReference>